<keyword evidence="2" id="KW-1185">Reference proteome</keyword>
<accession>A0A1H6FEY6</accession>
<gene>
    <name evidence="1" type="ORF">MBHS_03796</name>
</gene>
<protein>
    <submittedName>
        <fullName evidence="1">Uncharacterized protein</fullName>
    </submittedName>
</protein>
<proteinExistence type="predicted"/>
<dbReference type="EMBL" id="FMSV02000542">
    <property type="protein sequence ID" value="SEH07909.1"/>
    <property type="molecule type" value="Genomic_DNA"/>
</dbReference>
<dbReference type="Proteomes" id="UP000236724">
    <property type="component" value="Unassembled WGS sequence"/>
</dbReference>
<evidence type="ECO:0000313" key="1">
    <source>
        <dbReference type="EMBL" id="SEH07909.1"/>
    </source>
</evidence>
<reference evidence="1 2" key="1">
    <citation type="submission" date="2016-10" db="EMBL/GenBank/DDBJ databases">
        <authorList>
            <person name="de Groot N.N."/>
        </authorList>
    </citation>
    <scope>NUCLEOTIDE SEQUENCE [LARGE SCALE GENOMIC DNA]</scope>
    <source>
        <strain evidence="1">MBHS1</strain>
    </source>
</reference>
<name>A0A1H6FEY6_9GAMM</name>
<sequence length="64" mass="7425">MPKDSNDYKFINFIKGLSIEMSTVAHVSDELIVPTQKPVYIIDILQDKLQRWQEASFTHPTCDK</sequence>
<organism evidence="1 2">
    <name type="scientific">Candidatus Venteria ishoeyi</name>
    <dbReference type="NCBI Taxonomy" id="1899563"/>
    <lineage>
        <taxon>Bacteria</taxon>
        <taxon>Pseudomonadati</taxon>
        <taxon>Pseudomonadota</taxon>
        <taxon>Gammaproteobacteria</taxon>
        <taxon>Thiotrichales</taxon>
        <taxon>Thiotrichaceae</taxon>
        <taxon>Venteria</taxon>
    </lineage>
</organism>
<dbReference type="RefSeq" id="WP_103921504.1">
    <property type="nucleotide sequence ID" value="NZ_FMSV02000542.1"/>
</dbReference>
<evidence type="ECO:0000313" key="2">
    <source>
        <dbReference type="Proteomes" id="UP000236724"/>
    </source>
</evidence>
<dbReference type="AlphaFoldDB" id="A0A1H6FEY6"/>